<protein>
    <submittedName>
        <fullName evidence="6">Iron-sulfur cluster repair di-iron protein</fullName>
    </submittedName>
</protein>
<comment type="subcellular location">
    <subcellularLocation>
        <location evidence="1">Cytoplasm</location>
    </subcellularLocation>
</comment>
<dbReference type="SUPFAM" id="SSF140683">
    <property type="entry name" value="SP0561-like"/>
    <property type="match status" value="1"/>
</dbReference>
<keyword evidence="2" id="KW-0963">Cytoplasm</keyword>
<dbReference type="Gene3D" id="1.10.3910.10">
    <property type="entry name" value="SP0561-like"/>
    <property type="match status" value="1"/>
</dbReference>
<keyword evidence="3" id="KW-0479">Metal-binding</keyword>
<dbReference type="InterPro" id="IPR019903">
    <property type="entry name" value="RIC_family"/>
</dbReference>
<evidence type="ECO:0000256" key="1">
    <source>
        <dbReference type="ARBA" id="ARBA00004496"/>
    </source>
</evidence>
<name>A0AA44TFN2_BACCE</name>
<dbReference type="Gene3D" id="1.20.120.520">
    <property type="entry name" value="nmb1532 protein domain like"/>
    <property type="match status" value="1"/>
</dbReference>
<dbReference type="NCBIfam" id="TIGR03652">
    <property type="entry name" value="FeS_repair_RIC"/>
    <property type="match status" value="1"/>
</dbReference>
<dbReference type="RefSeq" id="WP_000105543.1">
    <property type="nucleotide sequence ID" value="NZ_NTUG01000011.1"/>
</dbReference>
<evidence type="ECO:0000259" key="5">
    <source>
        <dbReference type="Pfam" id="PF01814"/>
    </source>
</evidence>
<proteinExistence type="predicted"/>
<organism evidence="6 7">
    <name type="scientific">Bacillus cereus</name>
    <dbReference type="NCBI Taxonomy" id="1396"/>
    <lineage>
        <taxon>Bacteria</taxon>
        <taxon>Bacillati</taxon>
        <taxon>Bacillota</taxon>
        <taxon>Bacilli</taxon>
        <taxon>Bacillales</taxon>
        <taxon>Bacillaceae</taxon>
        <taxon>Bacillus</taxon>
        <taxon>Bacillus cereus group</taxon>
    </lineage>
</organism>
<dbReference type="Pfam" id="PF04405">
    <property type="entry name" value="ScdA_N"/>
    <property type="match status" value="1"/>
</dbReference>
<dbReference type="PANTHER" id="PTHR36438">
    <property type="entry name" value="IRON-SULFUR CLUSTER REPAIR PROTEIN YTFE"/>
    <property type="match status" value="1"/>
</dbReference>
<dbReference type="AlphaFoldDB" id="A0AA44TFN2"/>
<sequence length="235" mass="27559">MSTLFTKTSIVGEVVSIFPQASDLFKKHRIDFCCGGDKTIEVATEAKEISADELLKTLNNQYTLYISEHHKDTNWNEVSFTTLIDHIIQKHHRYIQEELPQLSPYVTKVFRVHGQTGPHLSDVHRLFHELKLELEQHIIKEETLVFPLIKQYEENPTQENLVLAIEKLEELEQEHDGAGDLIKELRRITNDFTPPEHACRTYRMVYNRLEDFESDLFQHVHLENNILFKRLLSLA</sequence>
<dbReference type="Proteomes" id="UP000226357">
    <property type="component" value="Unassembled WGS sequence"/>
</dbReference>
<evidence type="ECO:0000256" key="2">
    <source>
        <dbReference type="ARBA" id="ARBA00022490"/>
    </source>
</evidence>
<accession>A0AA44TFN2</accession>
<evidence type="ECO:0000313" key="6">
    <source>
        <dbReference type="EMBL" id="PFS04404.1"/>
    </source>
</evidence>
<dbReference type="GO" id="GO:0005737">
    <property type="term" value="C:cytoplasm"/>
    <property type="evidence" value="ECO:0007669"/>
    <property type="project" value="UniProtKB-SubCell"/>
</dbReference>
<dbReference type="PANTHER" id="PTHR36438:SF1">
    <property type="entry name" value="IRON-SULFUR CLUSTER REPAIR PROTEIN YTFE"/>
    <property type="match status" value="1"/>
</dbReference>
<dbReference type="GO" id="GO:0046872">
    <property type="term" value="F:metal ion binding"/>
    <property type="evidence" value="ECO:0007669"/>
    <property type="project" value="UniProtKB-KW"/>
</dbReference>
<dbReference type="InterPro" id="IPR012312">
    <property type="entry name" value="Hemerythrin-like"/>
</dbReference>
<reference evidence="6 7" key="1">
    <citation type="submission" date="2017-09" db="EMBL/GenBank/DDBJ databases">
        <title>Large-scale bioinformatics analysis of Bacillus genomes uncovers conserved roles of natural products in bacterial physiology.</title>
        <authorList>
            <consortium name="Agbiome Team Llc"/>
            <person name="Bleich R.M."/>
            <person name="Grubbs K.J."/>
            <person name="Santa Maria K.C."/>
            <person name="Allen S.E."/>
            <person name="Farag S."/>
            <person name="Shank E.A."/>
            <person name="Bowers A."/>
        </authorList>
    </citation>
    <scope>NUCLEOTIDE SEQUENCE [LARGE SCALE GENOMIC DNA]</scope>
    <source>
        <strain evidence="6 7">AFS067272</strain>
    </source>
</reference>
<dbReference type="Pfam" id="PF01814">
    <property type="entry name" value="Hemerythrin"/>
    <property type="match status" value="1"/>
</dbReference>
<evidence type="ECO:0000256" key="3">
    <source>
        <dbReference type="ARBA" id="ARBA00022723"/>
    </source>
</evidence>
<dbReference type="EMBL" id="NVBO01000045">
    <property type="protein sequence ID" value="PFS04404.1"/>
    <property type="molecule type" value="Genomic_DNA"/>
</dbReference>
<feature type="domain" description="Hemerythrin-like" evidence="5">
    <location>
        <begin position="84"/>
        <end position="231"/>
    </location>
</feature>
<gene>
    <name evidence="6" type="primary">ric</name>
    <name evidence="6" type="ORF">COK38_06290</name>
</gene>
<evidence type="ECO:0000313" key="7">
    <source>
        <dbReference type="Proteomes" id="UP000226357"/>
    </source>
</evidence>
<comment type="caution">
    <text evidence="6">The sequence shown here is derived from an EMBL/GenBank/DDBJ whole genome shotgun (WGS) entry which is preliminary data.</text>
</comment>
<evidence type="ECO:0000256" key="4">
    <source>
        <dbReference type="ARBA" id="ARBA00023004"/>
    </source>
</evidence>
<dbReference type="InterPro" id="IPR038062">
    <property type="entry name" value="ScdA-like_N_sf"/>
</dbReference>
<keyword evidence="4" id="KW-0408">Iron</keyword>